<sequence length="410" mass="48146">MLHNNTVFKELVERYPTWGELEAYLESEEGGRFRVVDRKEDTCLIRYERGVSNMELPHSKWFRSVVWNTIANRPICIAPPKTTAEPFALSGEWVCQEWLEGFMINAYKLAGDDTLYITSRSRLESSGRFYSAKTFRHMFVEAYTGWKIKAEEPVEWLIQGEAKNFPSPDSALGETAVFVSFLVQHTEHRIVQPVQENRLWAIHKGTVYDDGRMLMEDSPSAPPLTLWNQPTAYSIPEDTNVTSWIQKEITVTPWTFQGFVVKDRQGNRWRFSSPTHLAVKSLRGNTPHSLERFVQLYQQNLFHMYLQYYPEDTNLFTFHYESMMRLIEWIHVQYVALHVRHACGISDIDKMFHPHLYSLHGQYITRLRASGKKLTANDVYEYLHKQPWQRVAFLLQRTEDTYLSLVRSET</sequence>
<evidence type="ECO:0000313" key="1">
    <source>
        <dbReference type="EMBL" id="QHT80688.1"/>
    </source>
</evidence>
<dbReference type="EMBL" id="MN739974">
    <property type="protein sequence ID" value="QHT80688.1"/>
    <property type="molecule type" value="Genomic_DNA"/>
</dbReference>
<evidence type="ECO:0008006" key="2">
    <source>
        <dbReference type="Google" id="ProtNLM"/>
    </source>
</evidence>
<name>A0A6C0HJ66_9ZZZZ</name>
<dbReference type="AlphaFoldDB" id="A0A6C0HJ66"/>
<organism evidence="1">
    <name type="scientific">viral metagenome</name>
    <dbReference type="NCBI Taxonomy" id="1070528"/>
    <lineage>
        <taxon>unclassified sequences</taxon>
        <taxon>metagenomes</taxon>
        <taxon>organismal metagenomes</taxon>
    </lineage>
</organism>
<protein>
    <recommendedName>
        <fullName evidence="2">RNA ligase</fullName>
    </recommendedName>
</protein>
<reference evidence="1" key="1">
    <citation type="journal article" date="2020" name="Nature">
        <title>Giant virus diversity and host interactions through global metagenomics.</title>
        <authorList>
            <person name="Schulz F."/>
            <person name="Roux S."/>
            <person name="Paez-Espino D."/>
            <person name="Jungbluth S."/>
            <person name="Walsh D.A."/>
            <person name="Denef V.J."/>
            <person name="McMahon K.D."/>
            <person name="Konstantinidis K.T."/>
            <person name="Eloe-Fadrosh E.A."/>
            <person name="Kyrpides N.C."/>
            <person name="Woyke T."/>
        </authorList>
    </citation>
    <scope>NUCLEOTIDE SEQUENCE</scope>
    <source>
        <strain evidence="1">GVMAG-M-3300023184-121</strain>
    </source>
</reference>
<proteinExistence type="predicted"/>
<accession>A0A6C0HJ66</accession>